<dbReference type="Proteomes" id="UP000006692">
    <property type="component" value="Chromosome"/>
</dbReference>
<organism evidence="1 2">
    <name type="scientific">Pseudomonas brassicacearum (strain NFM421)</name>
    <dbReference type="NCBI Taxonomy" id="994484"/>
    <lineage>
        <taxon>Bacteria</taxon>
        <taxon>Pseudomonadati</taxon>
        <taxon>Pseudomonadota</taxon>
        <taxon>Gammaproteobacteria</taxon>
        <taxon>Pseudomonadales</taxon>
        <taxon>Pseudomonadaceae</taxon>
        <taxon>Pseudomonas</taxon>
    </lineage>
</organism>
<dbReference type="AlphaFoldDB" id="F2KE23"/>
<evidence type="ECO:0000313" key="1">
    <source>
        <dbReference type="EMBL" id="AEA67500.1"/>
    </source>
</evidence>
<proteinExistence type="predicted"/>
<reference evidence="1 2" key="1">
    <citation type="journal article" date="2011" name="J. Bacteriol.">
        <title>Complete genome sequence of a beneficial plant root-associated bacterium, Pseudomonas brassicacearum.</title>
        <authorList>
            <person name="Ortet P."/>
            <person name="Barakat M."/>
            <person name="Lalaouna D."/>
            <person name="Fochesato S."/>
            <person name="Barbe V."/>
            <person name="Vacherie B."/>
            <person name="Santaella C."/>
            <person name="Heulin T."/>
            <person name="Achouak W."/>
        </authorList>
    </citation>
    <scope>NUCLEOTIDE SEQUENCE [LARGE SCALE GENOMIC DNA]</scope>
    <source>
        <strain evidence="1 2">NFM421</strain>
    </source>
</reference>
<sequence>MNLIPKIRTFKYGDFHLDLSAELKAVQADVVAKAIETNSAVELPPPPPARTLEQAANSPLASLIYSFNEVEAALNDVAKKHQIDTKSEFETHRHIMRALLEKGLVDDLTFSTYARLAELRKAVNMSQEVTYTDAVNMSVMCKWLIEKLSTI</sequence>
<accession>F2KE23</accession>
<dbReference type="EMBL" id="CP002585">
    <property type="protein sequence ID" value="AEA67500.1"/>
    <property type="molecule type" value="Genomic_DNA"/>
</dbReference>
<protein>
    <submittedName>
        <fullName evidence="1">Uncharacterized protein</fullName>
    </submittedName>
</protein>
<dbReference type="KEGG" id="pba:PSEBR_a1312"/>
<dbReference type="HOGENOM" id="CLU_1729801_0_0_6"/>
<name>F2KE23_PSEBN</name>
<gene>
    <name evidence="1" type="ORF">PSEBR_a1312</name>
</gene>
<evidence type="ECO:0000313" key="2">
    <source>
        <dbReference type="Proteomes" id="UP000006692"/>
    </source>
</evidence>
<reference key="2">
    <citation type="submission" date="2011-03" db="EMBL/GenBank/DDBJ databases">
        <title>Complete Genome Sequence of a beneficial plant roots-associated bacterium Pseudomonas brassicacearum.</title>
        <authorList>
            <person name="Ortet P."/>
            <person name="Barakat M."/>
            <person name="Lalaouna D."/>
            <person name="Fochesato S."/>
            <person name="Barbe V."/>
            <person name="Santaella C."/>
            <person name="Heulin T."/>
            <person name="Achouak W."/>
        </authorList>
    </citation>
    <scope>NUCLEOTIDE SEQUENCE</scope>
    <source>
        <strain>NFM421</strain>
    </source>
</reference>